<proteinExistence type="predicted"/>
<comment type="caution">
    <text evidence="1">The sequence shown here is derived from an EMBL/GenBank/DDBJ whole genome shotgun (WGS) entry which is preliminary data.</text>
</comment>
<sequence>MEKRMSTTRLYPRSDSAIDIKARKRVAELYKLTDEITNASNEINGIYANKIYRKYRR</sequence>
<evidence type="ECO:0000313" key="1">
    <source>
        <dbReference type="EMBL" id="CAF1477411.1"/>
    </source>
</evidence>
<evidence type="ECO:0000313" key="4">
    <source>
        <dbReference type="Proteomes" id="UP000663870"/>
    </source>
</evidence>
<evidence type="ECO:0000313" key="3">
    <source>
        <dbReference type="Proteomes" id="UP000663854"/>
    </source>
</evidence>
<feature type="non-terminal residue" evidence="1">
    <location>
        <position position="1"/>
    </location>
</feature>
<keyword evidence="4" id="KW-1185">Reference proteome</keyword>
<dbReference type="AlphaFoldDB" id="A0A815RNG0"/>
<gene>
    <name evidence="2" type="ORF">JXQ802_LOCUS54028</name>
    <name evidence="1" type="ORF">PYM288_LOCUS37609</name>
</gene>
<dbReference type="EMBL" id="CAJNOL010010011">
    <property type="protein sequence ID" value="CAF1646979.1"/>
    <property type="molecule type" value="Genomic_DNA"/>
</dbReference>
<evidence type="ECO:0000313" key="2">
    <source>
        <dbReference type="EMBL" id="CAF1646979.1"/>
    </source>
</evidence>
<reference evidence="1" key="1">
    <citation type="submission" date="2021-02" db="EMBL/GenBank/DDBJ databases">
        <authorList>
            <person name="Nowell W R."/>
        </authorList>
    </citation>
    <scope>NUCLEOTIDE SEQUENCE</scope>
</reference>
<organism evidence="1 3">
    <name type="scientific">Rotaria sordida</name>
    <dbReference type="NCBI Taxonomy" id="392033"/>
    <lineage>
        <taxon>Eukaryota</taxon>
        <taxon>Metazoa</taxon>
        <taxon>Spiralia</taxon>
        <taxon>Gnathifera</taxon>
        <taxon>Rotifera</taxon>
        <taxon>Eurotatoria</taxon>
        <taxon>Bdelloidea</taxon>
        <taxon>Philodinida</taxon>
        <taxon>Philodinidae</taxon>
        <taxon>Rotaria</taxon>
    </lineage>
</organism>
<dbReference type="EMBL" id="CAJNOH010008326">
    <property type="protein sequence ID" value="CAF1477411.1"/>
    <property type="molecule type" value="Genomic_DNA"/>
</dbReference>
<protein>
    <submittedName>
        <fullName evidence="1">Uncharacterized protein</fullName>
    </submittedName>
</protein>
<name>A0A815RNG0_9BILA</name>
<accession>A0A815RNG0</accession>
<dbReference type="Proteomes" id="UP000663854">
    <property type="component" value="Unassembled WGS sequence"/>
</dbReference>
<dbReference type="Proteomes" id="UP000663870">
    <property type="component" value="Unassembled WGS sequence"/>
</dbReference>